<dbReference type="NCBIfam" id="TIGR01496">
    <property type="entry name" value="DHPS"/>
    <property type="match status" value="1"/>
</dbReference>
<proteinExistence type="inferred from homology"/>
<dbReference type="PANTHER" id="PTHR20941:SF1">
    <property type="entry name" value="FOLIC ACID SYNTHESIS PROTEIN FOL1"/>
    <property type="match status" value="1"/>
</dbReference>
<dbReference type="InterPro" id="IPR011005">
    <property type="entry name" value="Dihydropteroate_synth-like_sf"/>
</dbReference>
<keyword evidence="10" id="KW-0289">Folate biosynthesis</keyword>
<comment type="catalytic activity">
    <reaction evidence="1">
        <text>(7,8-dihydropterin-6-yl)methyl diphosphate + 4-aminobenzoate = 7,8-dihydropteroate + diphosphate</text>
        <dbReference type="Rhea" id="RHEA:19949"/>
        <dbReference type="ChEBI" id="CHEBI:17836"/>
        <dbReference type="ChEBI" id="CHEBI:17839"/>
        <dbReference type="ChEBI" id="CHEBI:33019"/>
        <dbReference type="ChEBI" id="CHEBI:72950"/>
        <dbReference type="EC" id="2.5.1.15"/>
    </reaction>
</comment>
<dbReference type="PANTHER" id="PTHR20941">
    <property type="entry name" value="FOLATE SYNTHESIS PROTEINS"/>
    <property type="match status" value="1"/>
</dbReference>
<dbReference type="Pfam" id="PF00809">
    <property type="entry name" value="Pterin_bind"/>
    <property type="match status" value="1"/>
</dbReference>
<evidence type="ECO:0000256" key="4">
    <source>
        <dbReference type="ARBA" id="ARBA00009503"/>
    </source>
</evidence>
<keyword evidence="8" id="KW-0479">Metal-binding</keyword>
<sequence>MGILNLTPDSFSDGGAYYNVDLALERANTMILQGADIIDVGGESTRPGAEKVHSDEEWERLRDVLTQFRKDKRITVSVDTYKSSVASKAISAGVRIINDVWGGMKDPEMIPLIASSDCKYIWTYNNETPIFNNVIDDLNQWTERIIIECSKRGMDSDRLWIDPGIGFNKSHVQNMQILAGLQNYCSNFKDYNVVLGTSRKSVIGNILKVPPSDRLEGSLCTVALGVSAGVSVVRVHDVLQTKRTCEMTEAILAYS</sequence>
<dbReference type="Proteomes" id="UP000608420">
    <property type="component" value="Unassembled WGS sequence"/>
</dbReference>
<name>A0ABQ1WB30_9BACL</name>
<dbReference type="Gene3D" id="3.20.20.20">
    <property type="entry name" value="Dihydropteroate synthase-like"/>
    <property type="match status" value="1"/>
</dbReference>
<dbReference type="InterPro" id="IPR006390">
    <property type="entry name" value="DHP_synth_dom"/>
</dbReference>
<dbReference type="EMBL" id="BMIW01000069">
    <property type="protein sequence ID" value="GGG20239.1"/>
    <property type="molecule type" value="Genomic_DNA"/>
</dbReference>
<evidence type="ECO:0000256" key="11">
    <source>
        <dbReference type="ARBA" id="ARBA00030193"/>
    </source>
</evidence>
<evidence type="ECO:0000313" key="13">
    <source>
        <dbReference type="EMBL" id="GGG20239.1"/>
    </source>
</evidence>
<accession>A0ABQ1WB30</accession>
<keyword evidence="7" id="KW-0808">Transferase</keyword>
<evidence type="ECO:0000256" key="9">
    <source>
        <dbReference type="ARBA" id="ARBA00022842"/>
    </source>
</evidence>
<evidence type="ECO:0000256" key="1">
    <source>
        <dbReference type="ARBA" id="ARBA00000012"/>
    </source>
</evidence>
<organism evidence="13 14">
    <name type="scientific">Paenibacillus aceti</name>
    <dbReference type="NCBI Taxonomy" id="1820010"/>
    <lineage>
        <taxon>Bacteria</taxon>
        <taxon>Bacillati</taxon>
        <taxon>Bacillota</taxon>
        <taxon>Bacilli</taxon>
        <taxon>Bacillales</taxon>
        <taxon>Paenibacillaceae</taxon>
        <taxon>Paenibacillus</taxon>
    </lineage>
</organism>
<evidence type="ECO:0000256" key="8">
    <source>
        <dbReference type="ARBA" id="ARBA00022723"/>
    </source>
</evidence>
<evidence type="ECO:0000256" key="5">
    <source>
        <dbReference type="ARBA" id="ARBA00012458"/>
    </source>
</evidence>
<dbReference type="InterPro" id="IPR000489">
    <property type="entry name" value="Pterin-binding_dom"/>
</dbReference>
<comment type="cofactor">
    <cofactor evidence="2">
        <name>Mg(2+)</name>
        <dbReference type="ChEBI" id="CHEBI:18420"/>
    </cofactor>
</comment>
<dbReference type="EC" id="2.5.1.15" evidence="5"/>
<protein>
    <recommendedName>
        <fullName evidence="6">Dihydropteroate synthase</fullName>
        <ecNumber evidence="5">2.5.1.15</ecNumber>
    </recommendedName>
    <alternativeName>
        <fullName evidence="11">Dihydropteroate pyrophosphorylase</fullName>
    </alternativeName>
</protein>
<evidence type="ECO:0000256" key="7">
    <source>
        <dbReference type="ARBA" id="ARBA00022679"/>
    </source>
</evidence>
<dbReference type="InterPro" id="IPR045031">
    <property type="entry name" value="DHP_synth-like"/>
</dbReference>
<evidence type="ECO:0000313" key="14">
    <source>
        <dbReference type="Proteomes" id="UP000608420"/>
    </source>
</evidence>
<dbReference type="PROSITE" id="PS00793">
    <property type="entry name" value="DHPS_2"/>
    <property type="match status" value="1"/>
</dbReference>
<evidence type="ECO:0000256" key="3">
    <source>
        <dbReference type="ARBA" id="ARBA00004763"/>
    </source>
</evidence>
<evidence type="ECO:0000259" key="12">
    <source>
        <dbReference type="PROSITE" id="PS50972"/>
    </source>
</evidence>
<gene>
    <name evidence="13" type="ORF">GCM10010913_48040</name>
</gene>
<keyword evidence="9" id="KW-0460">Magnesium</keyword>
<dbReference type="SUPFAM" id="SSF51717">
    <property type="entry name" value="Dihydropteroate synthetase-like"/>
    <property type="match status" value="1"/>
</dbReference>
<evidence type="ECO:0000256" key="2">
    <source>
        <dbReference type="ARBA" id="ARBA00001946"/>
    </source>
</evidence>
<comment type="caution">
    <text evidence="13">The sequence shown here is derived from an EMBL/GenBank/DDBJ whole genome shotgun (WGS) entry which is preliminary data.</text>
</comment>
<reference evidence="14" key="1">
    <citation type="journal article" date="2019" name="Int. J. Syst. Evol. Microbiol.">
        <title>The Global Catalogue of Microorganisms (GCM) 10K type strain sequencing project: providing services to taxonomists for standard genome sequencing and annotation.</title>
        <authorList>
            <consortium name="The Broad Institute Genomics Platform"/>
            <consortium name="The Broad Institute Genome Sequencing Center for Infectious Disease"/>
            <person name="Wu L."/>
            <person name="Ma J."/>
        </authorList>
    </citation>
    <scope>NUCLEOTIDE SEQUENCE [LARGE SCALE GENOMIC DNA]</scope>
    <source>
        <strain evidence="14">CGMCC 1.15420</strain>
    </source>
</reference>
<evidence type="ECO:0000256" key="6">
    <source>
        <dbReference type="ARBA" id="ARBA00016919"/>
    </source>
</evidence>
<comment type="pathway">
    <text evidence="3">Cofactor biosynthesis; tetrahydrofolate biosynthesis; 7,8-dihydrofolate from 2-amino-4-hydroxy-6-hydroxymethyl-7,8-dihydropteridine diphosphate and 4-aminobenzoate: step 1/2.</text>
</comment>
<keyword evidence="14" id="KW-1185">Reference proteome</keyword>
<dbReference type="PROSITE" id="PS50972">
    <property type="entry name" value="PTERIN_BINDING"/>
    <property type="match status" value="1"/>
</dbReference>
<feature type="domain" description="Pterin-binding" evidence="12">
    <location>
        <begin position="1"/>
        <end position="246"/>
    </location>
</feature>
<evidence type="ECO:0000256" key="10">
    <source>
        <dbReference type="ARBA" id="ARBA00022909"/>
    </source>
</evidence>
<dbReference type="CDD" id="cd00739">
    <property type="entry name" value="DHPS"/>
    <property type="match status" value="1"/>
</dbReference>
<comment type="similarity">
    <text evidence="4">Belongs to the DHPS family.</text>
</comment>
<dbReference type="RefSeq" id="WP_120464992.1">
    <property type="nucleotide sequence ID" value="NZ_BMIW01000069.1"/>
</dbReference>